<gene>
    <name evidence="2" type="ORF">GQF42_29785</name>
</gene>
<evidence type="ECO:0000313" key="2">
    <source>
        <dbReference type="EMBL" id="QHA06930.1"/>
    </source>
</evidence>
<dbReference type="EMBL" id="CP047020">
    <property type="protein sequence ID" value="QHA06930.1"/>
    <property type="molecule type" value="Genomic_DNA"/>
</dbReference>
<dbReference type="KEGG" id="sbro:GQF42_29785"/>
<evidence type="ECO:0000313" key="3">
    <source>
        <dbReference type="Proteomes" id="UP000436138"/>
    </source>
</evidence>
<feature type="transmembrane region" description="Helical" evidence="1">
    <location>
        <begin position="33"/>
        <end position="49"/>
    </location>
</feature>
<sequence length="172" mass="17642">MSPRAGQGRKARADKGCCGAGCGSVWWWRANPALPWAVLPLPVGAVMLVEGADGADVRSTLWFFAFPVGGSALVGVLTGPVLAGGLSLAARASTGTRGLAVEGALLVALLHPVEILVVAVATGAGPVEFPVTVVLWPVMAVVAGVHSADAVGRSRGRRRLWAPAPAVRLRRR</sequence>
<feature type="transmembrane region" description="Helical" evidence="1">
    <location>
        <begin position="61"/>
        <end position="87"/>
    </location>
</feature>
<keyword evidence="1" id="KW-0812">Transmembrane</keyword>
<feature type="transmembrane region" description="Helical" evidence="1">
    <location>
        <begin position="99"/>
        <end position="121"/>
    </location>
</feature>
<name>A0A6I6NAG1_9ACTN</name>
<organism evidence="2 3">
    <name type="scientific">Streptomyces broussonetiae</name>
    <dbReference type="NCBI Taxonomy" id="2686304"/>
    <lineage>
        <taxon>Bacteria</taxon>
        <taxon>Bacillati</taxon>
        <taxon>Actinomycetota</taxon>
        <taxon>Actinomycetes</taxon>
        <taxon>Kitasatosporales</taxon>
        <taxon>Streptomycetaceae</taxon>
        <taxon>Streptomyces</taxon>
    </lineage>
</organism>
<protein>
    <submittedName>
        <fullName evidence="2">Uncharacterized protein</fullName>
    </submittedName>
</protein>
<dbReference type="RefSeq" id="WP_158924944.1">
    <property type="nucleotide sequence ID" value="NZ_CP047020.1"/>
</dbReference>
<proteinExistence type="predicted"/>
<dbReference type="Proteomes" id="UP000436138">
    <property type="component" value="Chromosome"/>
</dbReference>
<evidence type="ECO:0000256" key="1">
    <source>
        <dbReference type="SAM" id="Phobius"/>
    </source>
</evidence>
<accession>A0A6I6NAG1</accession>
<dbReference type="AlphaFoldDB" id="A0A6I6NAG1"/>
<keyword evidence="1" id="KW-1133">Transmembrane helix</keyword>
<reference evidence="2 3" key="1">
    <citation type="submission" date="2019-12" db="EMBL/GenBank/DDBJ databases">
        <title>Streptomyces sp. strain T44 isolated from rhizosphere soil of Broussonetia papyrifera.</title>
        <authorList>
            <person name="Mo P."/>
        </authorList>
    </citation>
    <scope>NUCLEOTIDE SEQUENCE [LARGE SCALE GENOMIC DNA]</scope>
    <source>
        <strain evidence="2 3">T44</strain>
    </source>
</reference>
<feature type="transmembrane region" description="Helical" evidence="1">
    <location>
        <begin position="133"/>
        <end position="151"/>
    </location>
</feature>
<keyword evidence="3" id="KW-1185">Reference proteome</keyword>
<keyword evidence="1" id="KW-0472">Membrane</keyword>